<dbReference type="EMBL" id="JAUJGC010000039">
    <property type="protein sequence ID" value="MDN5270248.1"/>
    <property type="molecule type" value="Genomic_DNA"/>
</dbReference>
<proteinExistence type="predicted"/>
<keyword evidence="1" id="KW-1133">Transmembrane helix</keyword>
<sequence length="47" mass="5288">MKLSIEATDKLENKDFHYELIVSQTHVAMVCGTVLASLALIAWLKKK</sequence>
<evidence type="ECO:0000313" key="2">
    <source>
        <dbReference type="EMBL" id="MBS6097369.1"/>
    </source>
</evidence>
<evidence type="ECO:0000256" key="1">
    <source>
        <dbReference type="SAM" id="Phobius"/>
    </source>
</evidence>
<keyword evidence="1" id="KW-0472">Membrane</keyword>
<dbReference type="GeneID" id="61565925"/>
<organism evidence="2 4">
    <name type="scientific">Streptococcus vestibularis</name>
    <dbReference type="NCBI Taxonomy" id="1343"/>
    <lineage>
        <taxon>Bacteria</taxon>
        <taxon>Bacillati</taxon>
        <taxon>Bacillota</taxon>
        <taxon>Bacilli</taxon>
        <taxon>Lactobacillales</taxon>
        <taxon>Streptococcaceae</taxon>
        <taxon>Streptococcus</taxon>
    </lineage>
</organism>
<dbReference type="EMBL" id="JAHAGS010000035">
    <property type="protein sequence ID" value="MBS6097369.1"/>
    <property type="molecule type" value="Genomic_DNA"/>
</dbReference>
<dbReference type="AlphaFoldDB" id="A0A3S4LN10"/>
<evidence type="ECO:0000313" key="4">
    <source>
        <dbReference type="Proteomes" id="UP000703822"/>
    </source>
</evidence>
<reference evidence="3" key="2">
    <citation type="submission" date="2023-07" db="EMBL/GenBank/DDBJ databases">
        <title>SVep1, a Temperate Phage of Human Oral Commensal Streptococcus vestibularis.</title>
        <authorList>
            <person name="Wu M."/>
            <person name="Zhu Y."/>
            <person name="Li Y."/>
        </authorList>
    </citation>
    <scope>NUCLEOTIDE SEQUENCE</scope>
    <source>
        <strain evidence="3">SVE8</strain>
    </source>
</reference>
<dbReference type="Proteomes" id="UP001172310">
    <property type="component" value="Unassembled WGS sequence"/>
</dbReference>
<feature type="transmembrane region" description="Helical" evidence="1">
    <location>
        <begin position="20"/>
        <end position="44"/>
    </location>
</feature>
<name>A0A3S4LN10_STRVE</name>
<accession>A0A3S4LN10</accession>
<gene>
    <name evidence="2" type="ORF">KH901_02645</name>
    <name evidence="3" type="ORF">QY913_09045</name>
</gene>
<evidence type="ECO:0000313" key="3">
    <source>
        <dbReference type="EMBL" id="MDN5270248.1"/>
    </source>
</evidence>
<keyword evidence="1" id="KW-0812">Transmembrane</keyword>
<comment type="caution">
    <text evidence="2">The sequence shown here is derived from an EMBL/GenBank/DDBJ whole genome shotgun (WGS) entry which is preliminary data.</text>
</comment>
<dbReference type="Proteomes" id="UP000703822">
    <property type="component" value="Unassembled WGS sequence"/>
</dbReference>
<protein>
    <submittedName>
        <fullName evidence="2">Uncharacterized protein</fullName>
    </submittedName>
</protein>
<reference evidence="2" key="1">
    <citation type="submission" date="2021-05" db="EMBL/GenBank/DDBJ databases">
        <title>Infant gut strain persistence is associated with maternal origin, phylogeny, and functional potential including surface adhesion and iron acquisition.</title>
        <authorList>
            <person name="Lou Y.C."/>
        </authorList>
    </citation>
    <scope>NUCLEOTIDE SEQUENCE</scope>
    <source>
        <strain evidence="2">L3_122_031G1_dasL3_122_031G1_maxbin2.maxbin.025s ta_sub</strain>
    </source>
</reference>
<dbReference type="RefSeq" id="WP_003093521.1">
    <property type="nucleotide sequence ID" value="NZ_CP185269.1"/>
</dbReference>